<keyword evidence="6" id="KW-0642">Proline metabolism</keyword>
<feature type="domain" description="Aldehyde dehydrogenase" evidence="9">
    <location>
        <begin position="56"/>
        <end position="514"/>
    </location>
</feature>
<accession>A0A840E555</accession>
<dbReference type="EC" id="1.2.1.88" evidence="3"/>
<keyword evidence="4 10" id="KW-0560">Oxidoreductase</keyword>
<dbReference type="SUPFAM" id="SSF53720">
    <property type="entry name" value="ALDH-like"/>
    <property type="match status" value="1"/>
</dbReference>
<dbReference type="FunFam" id="3.40.605.10:FF:000006">
    <property type="entry name" value="1-pyrroline-5-carboxylate dehydrogenase"/>
    <property type="match status" value="1"/>
</dbReference>
<organism evidence="10 11">
    <name type="scientific">Neolewinella aquimaris</name>
    <dbReference type="NCBI Taxonomy" id="1835722"/>
    <lineage>
        <taxon>Bacteria</taxon>
        <taxon>Pseudomonadati</taxon>
        <taxon>Bacteroidota</taxon>
        <taxon>Saprospiria</taxon>
        <taxon>Saprospirales</taxon>
        <taxon>Lewinellaceae</taxon>
        <taxon>Neolewinella</taxon>
    </lineage>
</organism>
<evidence type="ECO:0000256" key="2">
    <source>
        <dbReference type="ARBA" id="ARBA00009986"/>
    </source>
</evidence>
<dbReference type="FunFam" id="3.40.309.10:FF:000005">
    <property type="entry name" value="1-pyrroline-5-carboxylate dehydrogenase 1"/>
    <property type="match status" value="1"/>
</dbReference>
<dbReference type="InterPro" id="IPR016162">
    <property type="entry name" value="Ald_DH_N"/>
</dbReference>
<gene>
    <name evidence="10" type="ORF">GGR28_000878</name>
</gene>
<evidence type="ECO:0000313" key="10">
    <source>
        <dbReference type="EMBL" id="MBB4078277.1"/>
    </source>
</evidence>
<evidence type="ECO:0000256" key="5">
    <source>
        <dbReference type="ARBA" id="ARBA00023027"/>
    </source>
</evidence>
<dbReference type="GO" id="GO:0003842">
    <property type="term" value="F:L-glutamate gamma-semialdehyde dehydrogenase activity"/>
    <property type="evidence" value="ECO:0007669"/>
    <property type="project" value="UniProtKB-EC"/>
</dbReference>
<dbReference type="NCBIfam" id="TIGR01236">
    <property type="entry name" value="D1pyr5carbox1"/>
    <property type="match status" value="1"/>
</dbReference>
<evidence type="ECO:0000256" key="8">
    <source>
        <dbReference type="ARBA" id="ARBA00048142"/>
    </source>
</evidence>
<comment type="catalytic activity">
    <reaction evidence="8">
        <text>L-glutamate 5-semialdehyde + NAD(+) + H2O = L-glutamate + NADH + 2 H(+)</text>
        <dbReference type="Rhea" id="RHEA:30235"/>
        <dbReference type="ChEBI" id="CHEBI:15377"/>
        <dbReference type="ChEBI" id="CHEBI:15378"/>
        <dbReference type="ChEBI" id="CHEBI:29985"/>
        <dbReference type="ChEBI" id="CHEBI:57540"/>
        <dbReference type="ChEBI" id="CHEBI:57945"/>
        <dbReference type="ChEBI" id="CHEBI:58066"/>
        <dbReference type="EC" id="1.2.1.88"/>
    </reaction>
</comment>
<protein>
    <recommendedName>
        <fullName evidence="7">L-glutamate gamma-semialdehyde dehydrogenase</fullName>
        <ecNumber evidence="3">1.2.1.88</ecNumber>
    </recommendedName>
    <alternativeName>
        <fullName evidence="7">L-glutamate gamma-semialdehyde dehydrogenase</fullName>
    </alternativeName>
</protein>
<dbReference type="CDD" id="cd07123">
    <property type="entry name" value="ALDH_F4-17_P5CDH"/>
    <property type="match status" value="1"/>
</dbReference>
<proteinExistence type="inferred from homology"/>
<dbReference type="InterPro" id="IPR016160">
    <property type="entry name" value="Ald_DH_CS_CYS"/>
</dbReference>
<dbReference type="InterPro" id="IPR016161">
    <property type="entry name" value="Ald_DH/histidinol_DH"/>
</dbReference>
<dbReference type="PANTHER" id="PTHR42862">
    <property type="entry name" value="DELTA-1-PYRROLINE-5-CARBOXYLATE DEHYDROGENASE 1, ISOFORM A-RELATED"/>
    <property type="match status" value="1"/>
</dbReference>
<dbReference type="Gene3D" id="3.40.605.10">
    <property type="entry name" value="Aldehyde Dehydrogenase, Chain A, domain 1"/>
    <property type="match status" value="1"/>
</dbReference>
<evidence type="ECO:0000259" key="9">
    <source>
        <dbReference type="Pfam" id="PF00171"/>
    </source>
</evidence>
<dbReference type="GO" id="GO:0010133">
    <property type="term" value="P:L-proline catabolic process to L-glutamate"/>
    <property type="evidence" value="ECO:0007669"/>
    <property type="project" value="UniProtKB-UniPathway"/>
</dbReference>
<keyword evidence="11" id="KW-1185">Reference proteome</keyword>
<dbReference type="InterPro" id="IPR005931">
    <property type="entry name" value="P5CDH/ALDH4A1"/>
</dbReference>
<dbReference type="Gene3D" id="3.40.309.10">
    <property type="entry name" value="Aldehyde Dehydrogenase, Chain A, domain 2"/>
    <property type="match status" value="1"/>
</dbReference>
<name>A0A840E555_9BACT</name>
<dbReference type="EMBL" id="JACIFF010000001">
    <property type="protein sequence ID" value="MBB4078277.1"/>
    <property type="molecule type" value="Genomic_DNA"/>
</dbReference>
<reference evidence="10 11" key="1">
    <citation type="submission" date="2020-08" db="EMBL/GenBank/DDBJ databases">
        <title>Genomic Encyclopedia of Type Strains, Phase IV (KMG-IV): sequencing the most valuable type-strain genomes for metagenomic binning, comparative biology and taxonomic classification.</title>
        <authorList>
            <person name="Goeker M."/>
        </authorList>
    </citation>
    <scope>NUCLEOTIDE SEQUENCE [LARGE SCALE GENOMIC DNA]</scope>
    <source>
        <strain evidence="10 11">DSM 105137</strain>
    </source>
</reference>
<dbReference type="InterPro" id="IPR016163">
    <property type="entry name" value="Ald_DH_C"/>
</dbReference>
<evidence type="ECO:0000256" key="3">
    <source>
        <dbReference type="ARBA" id="ARBA00012884"/>
    </source>
</evidence>
<evidence type="ECO:0000256" key="6">
    <source>
        <dbReference type="ARBA" id="ARBA00023062"/>
    </source>
</evidence>
<comment type="similarity">
    <text evidence="2">Belongs to the aldehyde dehydrogenase family.</text>
</comment>
<dbReference type="AlphaFoldDB" id="A0A840E555"/>
<dbReference type="GO" id="GO:0004657">
    <property type="term" value="F:proline dehydrogenase activity"/>
    <property type="evidence" value="ECO:0007669"/>
    <property type="project" value="UniProtKB-ARBA"/>
</dbReference>
<keyword evidence="5" id="KW-0520">NAD</keyword>
<dbReference type="Pfam" id="PF00171">
    <property type="entry name" value="Aldedh"/>
    <property type="match status" value="1"/>
</dbReference>
<evidence type="ECO:0000256" key="4">
    <source>
        <dbReference type="ARBA" id="ARBA00023002"/>
    </source>
</evidence>
<evidence type="ECO:0000256" key="7">
    <source>
        <dbReference type="ARBA" id="ARBA00032259"/>
    </source>
</evidence>
<evidence type="ECO:0000256" key="1">
    <source>
        <dbReference type="ARBA" id="ARBA00004786"/>
    </source>
</evidence>
<dbReference type="PROSITE" id="PS00070">
    <property type="entry name" value="ALDEHYDE_DEHYDR_CYS"/>
    <property type="match status" value="1"/>
</dbReference>
<dbReference type="GO" id="GO:0009898">
    <property type="term" value="C:cytoplasmic side of plasma membrane"/>
    <property type="evidence" value="ECO:0007669"/>
    <property type="project" value="TreeGrafter"/>
</dbReference>
<evidence type="ECO:0000313" key="11">
    <source>
        <dbReference type="Proteomes" id="UP000576209"/>
    </source>
</evidence>
<dbReference type="InterPro" id="IPR015590">
    <property type="entry name" value="Aldehyde_DH_dom"/>
</dbReference>
<sequence>MSDAIFNIDIPYNEPVLSYAPGSPEREELKQAIKEARVAERELPAFINGERILDGEKVAVHPPHETAFTLGHFYRGTTEHVHRAIDAALAAKPTWEALPWQQRAAVFLRAADLLAGPFRARMNAATMLGQSKNAYQSEIDAVAELCDFFRFNAYFLQEIYRDQPLHSPPGTWNRLEYRALEGFVLAITPFNFTSIAANLPAAPALCGNTVVWKPAETQIYSAVVIMELFEAAGLPKGVINLIYTDGPAVGDIVFKHPDFAGLHFTGSTKVFQELWREIGNNISGYKTYPRIVGETGGKDFIAVHPSSDPEQVAVAIVRGAFEFQGQKCSAASRAYLPASLWPAIKEHVVEKTGSLKMGTVEDFGNFVNAVIDERAFDRITKYIADAKEDADVEIVTGGNFDKSDGYFIEPTVLLTKDPHYVTMEEELFGPVITIYVYEDEDWEKTLHLVDTTSPYALTGAVFATDRGVIEHASKALRNAAGNFYINDKPTGAVVGQQPFGGARASGTNDKAGSALNLHRWISPRLIKENFDPPVDHRYPFLGE</sequence>
<comment type="caution">
    <text evidence="10">The sequence shown here is derived from an EMBL/GenBank/DDBJ whole genome shotgun (WGS) entry which is preliminary data.</text>
</comment>
<dbReference type="RefSeq" id="WP_183494490.1">
    <property type="nucleotide sequence ID" value="NZ_JACIFF010000001.1"/>
</dbReference>
<dbReference type="Proteomes" id="UP000576209">
    <property type="component" value="Unassembled WGS sequence"/>
</dbReference>
<dbReference type="UniPathway" id="UPA00261">
    <property type="reaction ID" value="UER00374"/>
</dbReference>
<dbReference type="InterPro" id="IPR050485">
    <property type="entry name" value="Proline_metab_enzyme"/>
</dbReference>
<dbReference type="PANTHER" id="PTHR42862:SF1">
    <property type="entry name" value="DELTA-1-PYRROLINE-5-CARBOXYLATE DEHYDROGENASE 2, ISOFORM A-RELATED"/>
    <property type="match status" value="1"/>
</dbReference>
<comment type="pathway">
    <text evidence="1">Amino-acid degradation; L-proline degradation into L-glutamate; L-glutamate from L-proline: step 2/2.</text>
</comment>